<comment type="function">
    <text evidence="4">PPIases accelerate the folding of proteins. It catalyzes the cis-trans isomerization of proline imidic peptide bonds in oligopeptides.</text>
</comment>
<reference evidence="7 8" key="1">
    <citation type="submission" date="2020-08" db="EMBL/GenBank/DDBJ databases">
        <title>Genomic Encyclopedia of Type Strains, Phase IV (KMG-IV): sequencing the most valuable type-strain genomes for metagenomic binning, comparative biology and taxonomic classification.</title>
        <authorList>
            <person name="Goeker M."/>
        </authorList>
    </citation>
    <scope>NUCLEOTIDE SEQUENCE [LARGE SCALE GENOMIC DNA]</scope>
    <source>
        <strain evidence="7 8">DSM 24194</strain>
    </source>
</reference>
<sequence length="197" mass="20713">MTMALPASAEVLTHRAPAHIAEDPANQLTLELSNGGTVVIQLRPDAAPRHVYRIQQLASSGFYDGVIFHRVIPGFMAQGGDPTGTGQGGSPLPDLEAEFNRLPHVRGVFAMARAEDRNSANSQFYIVLHPRFNLDHEYTVLGRVKSGMSAVDAIAPGEPPANPTRIVRASLGGPLPAAPAAPAAQAEAVAEESAPAE</sequence>
<dbReference type="PROSITE" id="PS00170">
    <property type="entry name" value="CSA_PPIASE_1"/>
    <property type="match status" value="1"/>
</dbReference>
<dbReference type="SUPFAM" id="SSF50891">
    <property type="entry name" value="Cyclophilin-like"/>
    <property type="match status" value="1"/>
</dbReference>
<evidence type="ECO:0000313" key="8">
    <source>
        <dbReference type="Proteomes" id="UP000578569"/>
    </source>
</evidence>
<organism evidence="7 8">
    <name type="scientific">Sphingomicrobium lutaoense</name>
    <dbReference type="NCBI Taxonomy" id="515949"/>
    <lineage>
        <taxon>Bacteria</taxon>
        <taxon>Pseudomonadati</taxon>
        <taxon>Pseudomonadota</taxon>
        <taxon>Alphaproteobacteria</taxon>
        <taxon>Sphingomonadales</taxon>
        <taxon>Sphingomonadaceae</taxon>
        <taxon>Sphingomicrobium</taxon>
    </lineage>
</organism>
<dbReference type="GO" id="GO:0006457">
    <property type="term" value="P:protein folding"/>
    <property type="evidence" value="ECO:0007669"/>
    <property type="project" value="InterPro"/>
</dbReference>
<comment type="similarity">
    <text evidence="1 4">Belongs to the cyclophilin-type PPIase family.</text>
</comment>
<dbReference type="Pfam" id="PF00160">
    <property type="entry name" value="Pro_isomerase"/>
    <property type="match status" value="1"/>
</dbReference>
<gene>
    <name evidence="7" type="ORF">FHS50_000353</name>
</gene>
<accession>A0A839YXX4</accession>
<keyword evidence="2 4" id="KW-0697">Rotamase</keyword>
<feature type="region of interest" description="Disordered" evidence="5">
    <location>
        <begin position="156"/>
        <end position="197"/>
    </location>
</feature>
<evidence type="ECO:0000256" key="2">
    <source>
        <dbReference type="ARBA" id="ARBA00023110"/>
    </source>
</evidence>
<dbReference type="AlphaFoldDB" id="A0A839YXX4"/>
<evidence type="ECO:0000256" key="4">
    <source>
        <dbReference type="RuleBase" id="RU363019"/>
    </source>
</evidence>
<dbReference type="PROSITE" id="PS50072">
    <property type="entry name" value="CSA_PPIASE_2"/>
    <property type="match status" value="1"/>
</dbReference>
<evidence type="ECO:0000313" key="7">
    <source>
        <dbReference type="EMBL" id="MBB3763330.1"/>
    </source>
</evidence>
<dbReference type="CDD" id="cd00317">
    <property type="entry name" value="cyclophilin"/>
    <property type="match status" value="1"/>
</dbReference>
<comment type="catalytic activity">
    <reaction evidence="4">
        <text>[protein]-peptidylproline (omega=180) = [protein]-peptidylproline (omega=0)</text>
        <dbReference type="Rhea" id="RHEA:16237"/>
        <dbReference type="Rhea" id="RHEA-COMP:10747"/>
        <dbReference type="Rhea" id="RHEA-COMP:10748"/>
        <dbReference type="ChEBI" id="CHEBI:83833"/>
        <dbReference type="ChEBI" id="CHEBI:83834"/>
        <dbReference type="EC" id="5.2.1.8"/>
    </reaction>
</comment>
<dbReference type="InterPro" id="IPR002130">
    <property type="entry name" value="Cyclophilin-type_PPIase_dom"/>
</dbReference>
<proteinExistence type="inferred from homology"/>
<dbReference type="InterPro" id="IPR020892">
    <property type="entry name" value="Cyclophilin-type_PPIase_CS"/>
</dbReference>
<dbReference type="Gene3D" id="2.40.100.10">
    <property type="entry name" value="Cyclophilin-like"/>
    <property type="match status" value="1"/>
</dbReference>
<dbReference type="Proteomes" id="UP000578569">
    <property type="component" value="Unassembled WGS sequence"/>
</dbReference>
<dbReference type="PRINTS" id="PR00153">
    <property type="entry name" value="CSAPPISMRASE"/>
</dbReference>
<name>A0A839YXX4_9SPHN</name>
<evidence type="ECO:0000259" key="6">
    <source>
        <dbReference type="PROSITE" id="PS50072"/>
    </source>
</evidence>
<feature type="domain" description="PPIase cyclophilin-type" evidence="6">
    <location>
        <begin position="36"/>
        <end position="190"/>
    </location>
</feature>
<dbReference type="InterPro" id="IPR044666">
    <property type="entry name" value="Cyclophilin_A-like"/>
</dbReference>
<protein>
    <recommendedName>
        <fullName evidence="4">Peptidyl-prolyl cis-trans isomerase</fullName>
        <shortName evidence="4">PPIase</shortName>
        <ecNumber evidence="4">5.2.1.8</ecNumber>
    </recommendedName>
</protein>
<evidence type="ECO:0000256" key="3">
    <source>
        <dbReference type="ARBA" id="ARBA00023235"/>
    </source>
</evidence>
<evidence type="ECO:0000256" key="5">
    <source>
        <dbReference type="SAM" id="MobiDB-lite"/>
    </source>
</evidence>
<evidence type="ECO:0000256" key="1">
    <source>
        <dbReference type="ARBA" id="ARBA00007365"/>
    </source>
</evidence>
<feature type="compositionally biased region" description="Low complexity" evidence="5">
    <location>
        <begin position="178"/>
        <end position="197"/>
    </location>
</feature>
<dbReference type="PANTHER" id="PTHR45625">
    <property type="entry name" value="PEPTIDYL-PROLYL CIS-TRANS ISOMERASE-RELATED"/>
    <property type="match status" value="1"/>
</dbReference>
<dbReference type="PANTHER" id="PTHR45625:SF4">
    <property type="entry name" value="PEPTIDYLPROLYL ISOMERASE DOMAIN AND WD REPEAT-CONTAINING PROTEIN 1"/>
    <property type="match status" value="1"/>
</dbReference>
<dbReference type="EMBL" id="JACICF010000001">
    <property type="protein sequence ID" value="MBB3763330.1"/>
    <property type="molecule type" value="Genomic_DNA"/>
</dbReference>
<comment type="caution">
    <text evidence="7">The sequence shown here is derived from an EMBL/GenBank/DDBJ whole genome shotgun (WGS) entry which is preliminary data.</text>
</comment>
<dbReference type="EC" id="5.2.1.8" evidence="4"/>
<keyword evidence="3 4" id="KW-0413">Isomerase</keyword>
<keyword evidence="8" id="KW-1185">Reference proteome</keyword>
<dbReference type="InterPro" id="IPR029000">
    <property type="entry name" value="Cyclophilin-like_dom_sf"/>
</dbReference>
<dbReference type="GO" id="GO:0003755">
    <property type="term" value="F:peptidyl-prolyl cis-trans isomerase activity"/>
    <property type="evidence" value="ECO:0007669"/>
    <property type="project" value="UniProtKB-UniRule"/>
</dbReference>